<keyword evidence="2" id="KW-1133">Transmembrane helix</keyword>
<feature type="compositionally biased region" description="Low complexity" evidence="1">
    <location>
        <begin position="7"/>
        <end position="19"/>
    </location>
</feature>
<organism evidence="4 5">
    <name type="scientific">Streptomyces thermogriseus</name>
    <dbReference type="NCBI Taxonomy" id="75292"/>
    <lineage>
        <taxon>Bacteria</taxon>
        <taxon>Bacillati</taxon>
        <taxon>Actinomycetota</taxon>
        <taxon>Actinomycetes</taxon>
        <taxon>Kitasatosporales</taxon>
        <taxon>Streptomycetaceae</taxon>
        <taxon>Streptomyces</taxon>
    </lineage>
</organism>
<evidence type="ECO:0000256" key="2">
    <source>
        <dbReference type="SAM" id="Phobius"/>
    </source>
</evidence>
<keyword evidence="2" id="KW-0472">Membrane</keyword>
<feature type="transmembrane region" description="Helical" evidence="2">
    <location>
        <begin position="72"/>
        <end position="89"/>
    </location>
</feature>
<proteinExistence type="predicted"/>
<feature type="domain" description="SPW repeat-containing integral membrane" evidence="3">
    <location>
        <begin position="43"/>
        <end position="140"/>
    </location>
</feature>
<evidence type="ECO:0000256" key="1">
    <source>
        <dbReference type="SAM" id="MobiDB-lite"/>
    </source>
</evidence>
<dbReference type="InterPro" id="IPR005530">
    <property type="entry name" value="SPW"/>
</dbReference>
<evidence type="ECO:0000259" key="3">
    <source>
        <dbReference type="Pfam" id="PF03779"/>
    </source>
</evidence>
<feature type="transmembrane region" description="Helical" evidence="2">
    <location>
        <begin position="96"/>
        <end position="114"/>
    </location>
</feature>
<name>A0ABP4DS48_9ACTN</name>
<feature type="region of interest" description="Disordered" evidence="1">
    <location>
        <begin position="1"/>
        <end position="22"/>
    </location>
</feature>
<keyword evidence="5" id="KW-1185">Reference proteome</keyword>
<evidence type="ECO:0000313" key="4">
    <source>
        <dbReference type="EMBL" id="GAA1015933.1"/>
    </source>
</evidence>
<gene>
    <name evidence="4" type="ORF">GCM10009564_49790</name>
</gene>
<protein>
    <recommendedName>
        <fullName evidence="3">SPW repeat-containing integral membrane domain-containing protein</fullName>
    </recommendedName>
</protein>
<feature type="transmembrane region" description="Helical" evidence="2">
    <location>
        <begin position="130"/>
        <end position="150"/>
    </location>
</feature>
<dbReference type="Proteomes" id="UP001501072">
    <property type="component" value="Unassembled WGS sequence"/>
</dbReference>
<keyword evidence="2" id="KW-0812">Transmembrane</keyword>
<sequence length="158" mass="16828">MSYPQRSATGSTTGTGMTSHPEMAEMRERLERTASSGRAMAVEGLIVLAGLYVAISPWAVHFATQRNITVNNLIIGLAIALIGAGLTMVPERTYRLAWVLAPLGLWLLISPWVVTQTHSARAGIVWNNCWMGALVALLGLAATALTLGAARNGHAAHR</sequence>
<feature type="transmembrane region" description="Helical" evidence="2">
    <location>
        <begin position="39"/>
        <end position="60"/>
    </location>
</feature>
<dbReference type="Pfam" id="PF03779">
    <property type="entry name" value="SPW"/>
    <property type="match status" value="1"/>
</dbReference>
<comment type="caution">
    <text evidence="4">The sequence shown here is derived from an EMBL/GenBank/DDBJ whole genome shotgun (WGS) entry which is preliminary data.</text>
</comment>
<reference evidence="5" key="1">
    <citation type="journal article" date="2019" name="Int. J. Syst. Evol. Microbiol.">
        <title>The Global Catalogue of Microorganisms (GCM) 10K type strain sequencing project: providing services to taxonomists for standard genome sequencing and annotation.</title>
        <authorList>
            <consortium name="The Broad Institute Genomics Platform"/>
            <consortium name="The Broad Institute Genome Sequencing Center for Infectious Disease"/>
            <person name="Wu L."/>
            <person name="Ma J."/>
        </authorList>
    </citation>
    <scope>NUCLEOTIDE SEQUENCE [LARGE SCALE GENOMIC DNA]</scope>
    <source>
        <strain evidence="5">JCM 11269</strain>
    </source>
</reference>
<accession>A0ABP4DS48</accession>
<dbReference type="RefSeq" id="WP_067399744.1">
    <property type="nucleotide sequence ID" value="NZ_BAAAHU010000072.1"/>
</dbReference>
<evidence type="ECO:0000313" key="5">
    <source>
        <dbReference type="Proteomes" id="UP001501072"/>
    </source>
</evidence>
<dbReference type="EMBL" id="BAAAHU010000072">
    <property type="protein sequence ID" value="GAA1015933.1"/>
    <property type="molecule type" value="Genomic_DNA"/>
</dbReference>